<protein>
    <submittedName>
        <fullName evidence="2">Uncharacterized protein</fullName>
    </submittedName>
</protein>
<feature type="transmembrane region" description="Helical" evidence="1">
    <location>
        <begin position="29"/>
        <end position="50"/>
    </location>
</feature>
<dbReference type="Proteomes" id="UP001141552">
    <property type="component" value="Unassembled WGS sequence"/>
</dbReference>
<evidence type="ECO:0000313" key="3">
    <source>
        <dbReference type="Proteomes" id="UP001141552"/>
    </source>
</evidence>
<organism evidence="2 3">
    <name type="scientific">Turnera subulata</name>
    <dbReference type="NCBI Taxonomy" id="218843"/>
    <lineage>
        <taxon>Eukaryota</taxon>
        <taxon>Viridiplantae</taxon>
        <taxon>Streptophyta</taxon>
        <taxon>Embryophyta</taxon>
        <taxon>Tracheophyta</taxon>
        <taxon>Spermatophyta</taxon>
        <taxon>Magnoliopsida</taxon>
        <taxon>eudicotyledons</taxon>
        <taxon>Gunneridae</taxon>
        <taxon>Pentapetalae</taxon>
        <taxon>rosids</taxon>
        <taxon>fabids</taxon>
        <taxon>Malpighiales</taxon>
        <taxon>Passifloraceae</taxon>
        <taxon>Turnera</taxon>
    </lineage>
</organism>
<reference evidence="2" key="1">
    <citation type="submission" date="2022-02" db="EMBL/GenBank/DDBJ databases">
        <authorList>
            <person name="Henning P.M."/>
            <person name="McCubbin A.G."/>
            <person name="Shore J.S."/>
        </authorList>
    </citation>
    <scope>NUCLEOTIDE SEQUENCE</scope>
    <source>
        <strain evidence="2">F60SS</strain>
        <tissue evidence="2">Leaves</tissue>
    </source>
</reference>
<evidence type="ECO:0000313" key="2">
    <source>
        <dbReference type="EMBL" id="KAJ4825319.1"/>
    </source>
</evidence>
<sequence>MFSFCRSLPIVAAPNRSFFVDLLRIFVDLIHIFVNCYIWVLFCSSLRWFCCVGS</sequence>
<dbReference type="EMBL" id="JAKUCV010006935">
    <property type="protein sequence ID" value="KAJ4825319.1"/>
    <property type="molecule type" value="Genomic_DNA"/>
</dbReference>
<evidence type="ECO:0000256" key="1">
    <source>
        <dbReference type="SAM" id="Phobius"/>
    </source>
</evidence>
<comment type="caution">
    <text evidence="2">The sequence shown here is derived from an EMBL/GenBank/DDBJ whole genome shotgun (WGS) entry which is preliminary data.</text>
</comment>
<proteinExistence type="predicted"/>
<name>A0A9Q0F5K9_9ROSI</name>
<accession>A0A9Q0F5K9</accession>
<keyword evidence="1" id="KW-0472">Membrane</keyword>
<gene>
    <name evidence="2" type="ORF">Tsubulata_045137</name>
</gene>
<reference evidence="2" key="2">
    <citation type="journal article" date="2023" name="Plants (Basel)">
        <title>Annotation of the Turnera subulata (Passifloraceae) Draft Genome Reveals the S-Locus Evolved after the Divergence of Turneroideae from Passifloroideae in a Stepwise Manner.</title>
        <authorList>
            <person name="Henning P.M."/>
            <person name="Roalson E.H."/>
            <person name="Mir W."/>
            <person name="McCubbin A.G."/>
            <person name="Shore J.S."/>
        </authorList>
    </citation>
    <scope>NUCLEOTIDE SEQUENCE</scope>
    <source>
        <strain evidence="2">F60SS</strain>
    </source>
</reference>
<keyword evidence="1" id="KW-0812">Transmembrane</keyword>
<keyword evidence="1" id="KW-1133">Transmembrane helix</keyword>
<keyword evidence="3" id="KW-1185">Reference proteome</keyword>
<dbReference type="AlphaFoldDB" id="A0A9Q0F5K9"/>